<accession>A0ABD4SDQ2</accession>
<proteinExistence type="predicted"/>
<keyword evidence="1" id="KW-0472">Membrane</keyword>
<feature type="transmembrane region" description="Helical" evidence="1">
    <location>
        <begin position="126"/>
        <end position="147"/>
    </location>
</feature>
<dbReference type="RefSeq" id="WP_035184576.1">
    <property type="nucleotide sequence ID" value="NZ_JAJNUD010000016.1"/>
</dbReference>
<name>A0ABD4SDQ2_9LACO</name>
<sequence>MSAKTKQQSRTYVDRRHDDRVRYAYFARYMMVRYFVIAFFFANFFWLLVSYSVNSQLGMILAAVAVAWCTVSVIEQLSKLHNKQADVPRTRQYLIFQLVLNLLLSVCLFTPLKSMIYPFAINKSDVLALLCILLLGMAAAFAALVRIHNIFLGRDKYLPLIRNAEKSRALDQE</sequence>
<dbReference type="AlphaFoldDB" id="A0ABD4SDQ2"/>
<keyword evidence="1" id="KW-1133">Transmembrane helix</keyword>
<keyword evidence="1" id="KW-0812">Transmembrane</keyword>
<organism evidence="2 3">
    <name type="scientific">Lactobacillus delbrueckii subsp. allosunkii</name>
    <dbReference type="NCBI Taxonomy" id="1050107"/>
    <lineage>
        <taxon>Bacteria</taxon>
        <taxon>Bacillati</taxon>
        <taxon>Bacillota</taxon>
        <taxon>Bacilli</taxon>
        <taxon>Lactobacillales</taxon>
        <taxon>Lactobacillaceae</taxon>
        <taxon>Lactobacillus</taxon>
    </lineage>
</organism>
<protein>
    <submittedName>
        <fullName evidence="2">PTS cellobiose transporter subunit IIA</fullName>
    </submittedName>
</protein>
<feature type="transmembrane region" description="Helical" evidence="1">
    <location>
        <begin position="94"/>
        <end position="120"/>
    </location>
</feature>
<evidence type="ECO:0000313" key="2">
    <source>
        <dbReference type="EMBL" id="MCD5518297.1"/>
    </source>
</evidence>
<comment type="caution">
    <text evidence="2">The sequence shown here is derived from an EMBL/GenBank/DDBJ whole genome shotgun (WGS) entry which is preliminary data.</text>
</comment>
<reference evidence="2 3" key="1">
    <citation type="submission" date="2021-12" db="EMBL/GenBank/DDBJ databases">
        <title>Antimicrobial susceptibility of Lactobacillus delbrueckii subsp. lactis obtained from milk products and other habitats.</title>
        <authorList>
            <person name="Shani N."/>
        </authorList>
    </citation>
    <scope>NUCLEOTIDE SEQUENCE [LARGE SCALE GENOMIC DNA]</scope>
    <source>
        <strain evidence="2 3">CIRM BIA 266</strain>
    </source>
</reference>
<dbReference type="EMBL" id="JAJNUD010000016">
    <property type="protein sequence ID" value="MCD5518297.1"/>
    <property type="molecule type" value="Genomic_DNA"/>
</dbReference>
<feature type="transmembrane region" description="Helical" evidence="1">
    <location>
        <begin position="57"/>
        <end position="74"/>
    </location>
</feature>
<feature type="transmembrane region" description="Helical" evidence="1">
    <location>
        <begin position="32"/>
        <end position="51"/>
    </location>
</feature>
<dbReference type="Proteomes" id="UP001320314">
    <property type="component" value="Unassembled WGS sequence"/>
</dbReference>
<gene>
    <name evidence="2" type="ORF">LOB39_06965</name>
</gene>
<evidence type="ECO:0000256" key="1">
    <source>
        <dbReference type="SAM" id="Phobius"/>
    </source>
</evidence>
<evidence type="ECO:0000313" key="3">
    <source>
        <dbReference type="Proteomes" id="UP001320314"/>
    </source>
</evidence>